<evidence type="ECO:0000313" key="2">
    <source>
        <dbReference type="EMBL" id="QRD04297.1"/>
    </source>
</evidence>
<name>A0A7U2I853_PHANO</name>
<accession>A0A7U2I853</accession>
<keyword evidence="1" id="KW-0812">Transmembrane</keyword>
<reference evidence="3" key="1">
    <citation type="journal article" date="2021" name="BMC Genomics">
        <title>Chromosome-level genome assembly and manually-curated proteome of model necrotroph Parastagonospora nodorum Sn15 reveals a genome-wide trove of candidate effector homologs, and redundancy of virulence-related functions within an accessory chromosome.</title>
        <authorList>
            <person name="Bertazzoni S."/>
            <person name="Jones D.A.B."/>
            <person name="Phan H.T."/>
            <person name="Tan K.-C."/>
            <person name="Hane J.K."/>
        </authorList>
    </citation>
    <scope>NUCLEOTIDE SEQUENCE [LARGE SCALE GENOMIC DNA]</scope>
    <source>
        <strain evidence="3">SN15 / ATCC MYA-4574 / FGSC 10173)</strain>
    </source>
</reference>
<keyword evidence="1" id="KW-0472">Membrane</keyword>
<gene>
    <name evidence="2" type="ORF">JI435_130230</name>
</gene>
<dbReference type="AlphaFoldDB" id="A0A7U2I853"/>
<evidence type="ECO:0000256" key="1">
    <source>
        <dbReference type="SAM" id="Phobius"/>
    </source>
</evidence>
<organism evidence="2 3">
    <name type="scientific">Phaeosphaeria nodorum (strain SN15 / ATCC MYA-4574 / FGSC 10173)</name>
    <name type="common">Glume blotch fungus</name>
    <name type="synonym">Parastagonospora nodorum</name>
    <dbReference type="NCBI Taxonomy" id="321614"/>
    <lineage>
        <taxon>Eukaryota</taxon>
        <taxon>Fungi</taxon>
        <taxon>Dikarya</taxon>
        <taxon>Ascomycota</taxon>
        <taxon>Pezizomycotina</taxon>
        <taxon>Dothideomycetes</taxon>
        <taxon>Pleosporomycetidae</taxon>
        <taxon>Pleosporales</taxon>
        <taxon>Pleosporineae</taxon>
        <taxon>Phaeosphaeriaceae</taxon>
        <taxon>Parastagonospora</taxon>
    </lineage>
</organism>
<dbReference type="VEuPathDB" id="FungiDB:JI435_130230"/>
<feature type="transmembrane region" description="Helical" evidence="1">
    <location>
        <begin position="85"/>
        <end position="103"/>
    </location>
</feature>
<dbReference type="Proteomes" id="UP000663193">
    <property type="component" value="Chromosome 16"/>
</dbReference>
<evidence type="ECO:0008006" key="4">
    <source>
        <dbReference type="Google" id="ProtNLM"/>
    </source>
</evidence>
<evidence type="ECO:0000313" key="3">
    <source>
        <dbReference type="Proteomes" id="UP000663193"/>
    </source>
</evidence>
<keyword evidence="1" id="KW-1133">Transmembrane helix</keyword>
<sequence>MKKRGYLHGYLHNHSIEQKVQPQGSFDVRSLLEMSWAIVLHSIRHIPAIVTQNEVCLRISPELSYEAAHAPLHPQSEVMREPRRALLAAALVSIIPAFVFLVPSDTIPQAIRPRSSSADALPTQTIFLPWTKPFSRASGYTPSVLGVIAGSRQIFPIDTTSTGVVIGANRLPKLQLGKGNPVGWRFISDNSILLTGQIANLPITFYGSKRSQQAISQVPVLVITKIVRCPGFNKDRDKGVCPLEKLDKKYKQHLNSVLFMGVGFGVTAPGNGSFPSIPSHDPFLNVMRLTDYNTLSMRKGYVITARGVYLGLTDDNTSGAVWTRLGKLAGTTDPQAWAGPLVSFTSGTSNESTQARALIDISTTQMKIQSSLQSTLPNRTVSDGKTPPEISKRVITGTKLNFAFLDMGKGVAGYDFVVGDSKFPGSPSHVEVVTKGAVPYVSPGRNILYGFSIVFDAVAGRFGLICTKCK</sequence>
<keyword evidence="3" id="KW-1185">Reference proteome</keyword>
<protein>
    <recommendedName>
        <fullName evidence="4">Peptidase A1 domain-containing protein</fullName>
    </recommendedName>
</protein>
<proteinExistence type="predicted"/>
<dbReference type="OrthoDB" id="5291209at2759"/>
<dbReference type="EMBL" id="CP069038">
    <property type="protein sequence ID" value="QRD04297.1"/>
    <property type="molecule type" value="Genomic_DNA"/>
</dbReference>